<name>A0ABP0UBN8_9BRYO</name>
<dbReference type="Pfam" id="PF03266">
    <property type="entry name" value="NTPase_1"/>
    <property type="match status" value="1"/>
</dbReference>
<dbReference type="EMBL" id="OZ019894">
    <property type="protein sequence ID" value="CAK9217195.1"/>
    <property type="molecule type" value="Genomic_DNA"/>
</dbReference>
<accession>A0ABP0UBN8</accession>
<feature type="compositionally biased region" description="Basic and acidic residues" evidence="1">
    <location>
        <begin position="265"/>
        <end position="283"/>
    </location>
</feature>
<organism evidence="2 3">
    <name type="scientific">Sphagnum troendelagicum</name>
    <dbReference type="NCBI Taxonomy" id="128251"/>
    <lineage>
        <taxon>Eukaryota</taxon>
        <taxon>Viridiplantae</taxon>
        <taxon>Streptophyta</taxon>
        <taxon>Embryophyta</taxon>
        <taxon>Bryophyta</taxon>
        <taxon>Sphagnophytina</taxon>
        <taxon>Sphagnopsida</taxon>
        <taxon>Sphagnales</taxon>
        <taxon>Sphagnaceae</taxon>
        <taxon>Sphagnum</taxon>
    </lineage>
</organism>
<evidence type="ECO:0008006" key="4">
    <source>
        <dbReference type="Google" id="ProtNLM"/>
    </source>
</evidence>
<proteinExistence type="predicted"/>
<sequence length="283" mass="31061">MHDKAEQARTSRRKQQQEKEQKQANIRLMVGVDALAWTVEDKEPPASSAINVFVTGQPGVGKTSLVLNAVKKLPKDMIAGFYTLEARNPRTGEKVGLDIETLSGECAPLSRLRRGCGPKVGKYYFAMEAFERLVLPLLKPSKAIKLHVIDEVGRMELQSEHFKDALMALLASPNVAVFGSLPACRYGHDLPFVEAIKQRSDTAILTLTKSNRDATALQVEALLRNIVSSASVSTAPVNSPVEISSRGSSPEFTCSSFSPYIVSFKDNEEPPEKKRRTSDSKTT</sequence>
<keyword evidence="3" id="KW-1185">Reference proteome</keyword>
<evidence type="ECO:0000256" key="1">
    <source>
        <dbReference type="SAM" id="MobiDB-lite"/>
    </source>
</evidence>
<dbReference type="SUPFAM" id="SSF52540">
    <property type="entry name" value="P-loop containing nucleoside triphosphate hydrolases"/>
    <property type="match status" value="1"/>
</dbReference>
<feature type="region of interest" description="Disordered" evidence="1">
    <location>
        <begin position="1"/>
        <end position="22"/>
    </location>
</feature>
<reference evidence="2" key="1">
    <citation type="submission" date="2024-02" db="EMBL/GenBank/DDBJ databases">
        <authorList>
            <consortium name="ELIXIR-Norway"/>
            <consortium name="Elixir Norway"/>
        </authorList>
    </citation>
    <scope>NUCLEOTIDE SEQUENCE</scope>
</reference>
<evidence type="ECO:0000313" key="2">
    <source>
        <dbReference type="EMBL" id="CAK9217195.1"/>
    </source>
</evidence>
<dbReference type="PANTHER" id="PTHR43146:SF2">
    <property type="entry name" value="NUCLEOSIDE-TRIPHOSPHATASE THEP1"/>
    <property type="match status" value="1"/>
</dbReference>
<dbReference type="Gene3D" id="3.40.50.300">
    <property type="entry name" value="P-loop containing nucleotide triphosphate hydrolases"/>
    <property type="match status" value="1"/>
</dbReference>
<dbReference type="InterPro" id="IPR004948">
    <property type="entry name" value="Nuc-triphosphatase_THEP1"/>
</dbReference>
<gene>
    <name evidence="2" type="ORF">CSSPTR1EN2_LOCUS13849</name>
</gene>
<feature type="region of interest" description="Disordered" evidence="1">
    <location>
        <begin position="263"/>
        <end position="283"/>
    </location>
</feature>
<dbReference type="Proteomes" id="UP001497512">
    <property type="component" value="Chromosome 2"/>
</dbReference>
<dbReference type="InterPro" id="IPR027417">
    <property type="entry name" value="P-loop_NTPase"/>
</dbReference>
<protein>
    <recommendedName>
        <fullName evidence="4">AAA+ ATPase domain-containing protein</fullName>
    </recommendedName>
</protein>
<evidence type="ECO:0000313" key="3">
    <source>
        <dbReference type="Proteomes" id="UP001497512"/>
    </source>
</evidence>
<dbReference type="PANTHER" id="PTHR43146">
    <property type="entry name" value="CANCER-RELATED NUCLEOSIDE-TRIPHOSPHATASE"/>
    <property type="match status" value="1"/>
</dbReference>